<dbReference type="AlphaFoldDB" id="A0A4R5D906"/>
<dbReference type="InterPro" id="IPR041698">
    <property type="entry name" value="Methyltransf_25"/>
</dbReference>
<reference evidence="3 4" key="1">
    <citation type="submission" date="2019-03" db="EMBL/GenBank/DDBJ databases">
        <title>Dyadobacter AR-3-6 sp. nov., isolated from arctic soil.</title>
        <authorList>
            <person name="Chaudhary D.K."/>
        </authorList>
    </citation>
    <scope>NUCLEOTIDE SEQUENCE [LARGE SCALE GENOMIC DNA]</scope>
    <source>
        <strain evidence="3 4">AR-3-6</strain>
    </source>
</reference>
<dbReference type="OrthoDB" id="9804312at2"/>
<dbReference type="PANTHER" id="PTHR43861:SF3">
    <property type="entry name" value="PUTATIVE (AFU_ORTHOLOGUE AFUA_2G14390)-RELATED"/>
    <property type="match status" value="1"/>
</dbReference>
<keyword evidence="1 3" id="KW-0808">Transferase</keyword>
<accession>A0A4R5D906</accession>
<dbReference type="CDD" id="cd02440">
    <property type="entry name" value="AdoMet_MTases"/>
    <property type="match status" value="1"/>
</dbReference>
<gene>
    <name evidence="3" type="ORF">E0F88_31200</name>
</gene>
<dbReference type="Gene3D" id="3.40.50.150">
    <property type="entry name" value="Vaccinia Virus protein VP39"/>
    <property type="match status" value="1"/>
</dbReference>
<comment type="caution">
    <text evidence="3">The sequence shown here is derived from an EMBL/GenBank/DDBJ whole genome shotgun (WGS) entry which is preliminary data.</text>
</comment>
<feature type="domain" description="Methyltransferase" evidence="2">
    <location>
        <begin position="42"/>
        <end position="128"/>
    </location>
</feature>
<keyword evidence="4" id="KW-1185">Reference proteome</keyword>
<evidence type="ECO:0000313" key="3">
    <source>
        <dbReference type="EMBL" id="TDE09217.1"/>
    </source>
</evidence>
<evidence type="ECO:0000256" key="1">
    <source>
        <dbReference type="ARBA" id="ARBA00022679"/>
    </source>
</evidence>
<sequence length="202" mass="22759">MNQSWNERYATDTYIYGTLPNVWFKDNLSVMPPGNLLLPAEGEGRNAVFAASKGWNVTASDYSEVAKNKAMLLAEQNQVQINYILGNFSDVLLSTERYDCIAFIYAHVPYPERVSVTSHLVAHLKPGGTIIFEGFSKSQVAYQKEQNSGGPKDVNLLFSKQELEQTFKELTITYLEEVEVDLAEGDFHRGKASVIRMLAFKY</sequence>
<evidence type="ECO:0000313" key="4">
    <source>
        <dbReference type="Proteomes" id="UP000294850"/>
    </source>
</evidence>
<organism evidence="3 4">
    <name type="scientific">Dyadobacter psychrotolerans</name>
    <dbReference type="NCBI Taxonomy" id="2541721"/>
    <lineage>
        <taxon>Bacteria</taxon>
        <taxon>Pseudomonadati</taxon>
        <taxon>Bacteroidota</taxon>
        <taxon>Cytophagia</taxon>
        <taxon>Cytophagales</taxon>
        <taxon>Spirosomataceae</taxon>
        <taxon>Dyadobacter</taxon>
    </lineage>
</organism>
<dbReference type="GO" id="GO:0032259">
    <property type="term" value="P:methylation"/>
    <property type="evidence" value="ECO:0007669"/>
    <property type="project" value="UniProtKB-KW"/>
</dbReference>
<dbReference type="Proteomes" id="UP000294850">
    <property type="component" value="Unassembled WGS sequence"/>
</dbReference>
<dbReference type="GO" id="GO:0008168">
    <property type="term" value="F:methyltransferase activity"/>
    <property type="evidence" value="ECO:0007669"/>
    <property type="project" value="UniProtKB-KW"/>
</dbReference>
<proteinExistence type="predicted"/>
<evidence type="ECO:0000259" key="2">
    <source>
        <dbReference type="Pfam" id="PF13649"/>
    </source>
</evidence>
<dbReference type="SUPFAM" id="SSF53335">
    <property type="entry name" value="S-adenosyl-L-methionine-dependent methyltransferases"/>
    <property type="match status" value="1"/>
</dbReference>
<protein>
    <submittedName>
        <fullName evidence="3">Class I SAM-dependent methyltransferase</fullName>
    </submittedName>
</protein>
<dbReference type="RefSeq" id="WP_131962314.1">
    <property type="nucleotide sequence ID" value="NZ_SMFL01000021.1"/>
</dbReference>
<dbReference type="InterPro" id="IPR029063">
    <property type="entry name" value="SAM-dependent_MTases_sf"/>
</dbReference>
<dbReference type="EMBL" id="SMFL01000021">
    <property type="protein sequence ID" value="TDE09217.1"/>
    <property type="molecule type" value="Genomic_DNA"/>
</dbReference>
<dbReference type="Pfam" id="PF13649">
    <property type="entry name" value="Methyltransf_25"/>
    <property type="match status" value="1"/>
</dbReference>
<keyword evidence="3" id="KW-0489">Methyltransferase</keyword>
<name>A0A4R5D906_9BACT</name>
<dbReference type="PANTHER" id="PTHR43861">
    <property type="entry name" value="TRANS-ACONITATE 2-METHYLTRANSFERASE-RELATED"/>
    <property type="match status" value="1"/>
</dbReference>